<dbReference type="AlphaFoldDB" id="A0A6S5BS74"/>
<name>A0A6S5BS74_AERVE</name>
<dbReference type="Proteomes" id="UP000515442">
    <property type="component" value="Chromosome"/>
</dbReference>
<gene>
    <name evidence="1" type="ORF">WP3W19E03_24320</name>
</gene>
<reference evidence="1 2" key="1">
    <citation type="submission" date="2019-12" db="EMBL/GenBank/DDBJ databases">
        <title>complete genome sequences of Aeromonas veronii str. WP3-W19-ESBL-03 isolated from wastewater treatment plant effluent.</title>
        <authorList>
            <person name="Sekizuka T."/>
            <person name="Itokawa K."/>
            <person name="Yatsu K."/>
            <person name="Inamine Y."/>
            <person name="Kuroda M."/>
        </authorList>
    </citation>
    <scope>NUCLEOTIDE SEQUENCE [LARGE SCALE GENOMIC DNA]</scope>
    <source>
        <strain evidence="1 2">WP3-W19-ESBL-03</strain>
    </source>
</reference>
<sequence length="115" mass="12415">MGIAAQIVAHKVGEVARQQGFGAGDGEGAVIRQILAICQHPLHFGQTRGHSLKQLMGLRGEPDLAPLRLDQLLAKAQLQLGNPLAHRRLADIEATGHLGHGPFARQQAQRLQPFQ</sequence>
<dbReference type="EMBL" id="AP022038">
    <property type="protein sequence ID" value="BBR39907.1"/>
    <property type="molecule type" value="Genomic_DNA"/>
</dbReference>
<accession>A0A6S5BS74</accession>
<proteinExistence type="predicted"/>
<protein>
    <submittedName>
        <fullName evidence="1">Uncharacterized protein</fullName>
    </submittedName>
</protein>
<organism evidence="1 2">
    <name type="scientific">Aeromonas veronii</name>
    <dbReference type="NCBI Taxonomy" id="654"/>
    <lineage>
        <taxon>Bacteria</taxon>
        <taxon>Pseudomonadati</taxon>
        <taxon>Pseudomonadota</taxon>
        <taxon>Gammaproteobacteria</taxon>
        <taxon>Aeromonadales</taxon>
        <taxon>Aeromonadaceae</taxon>
        <taxon>Aeromonas</taxon>
    </lineage>
</organism>
<evidence type="ECO:0000313" key="2">
    <source>
        <dbReference type="Proteomes" id="UP000515442"/>
    </source>
</evidence>
<evidence type="ECO:0000313" key="1">
    <source>
        <dbReference type="EMBL" id="BBR39907.1"/>
    </source>
</evidence>